<dbReference type="RefSeq" id="WP_161703410.1">
    <property type="nucleotide sequence ID" value="NZ_JAAAMU010000019.1"/>
</dbReference>
<feature type="compositionally biased region" description="Low complexity" evidence="1">
    <location>
        <begin position="35"/>
        <end position="44"/>
    </location>
</feature>
<evidence type="ECO:0000259" key="3">
    <source>
        <dbReference type="Pfam" id="PF12010"/>
    </source>
</evidence>
<feature type="compositionally biased region" description="Low complexity" evidence="1">
    <location>
        <begin position="53"/>
        <end position="79"/>
    </location>
</feature>
<dbReference type="PROSITE" id="PS51257">
    <property type="entry name" value="PROKAR_LIPOPROTEIN"/>
    <property type="match status" value="1"/>
</dbReference>
<evidence type="ECO:0000256" key="1">
    <source>
        <dbReference type="SAM" id="MobiDB-lite"/>
    </source>
</evidence>
<dbReference type="EMBL" id="JAAAMU010000019">
    <property type="protein sequence ID" value="NBC72422.1"/>
    <property type="molecule type" value="Genomic_DNA"/>
</dbReference>
<reference evidence="4 5" key="1">
    <citation type="submission" date="2020-01" db="EMBL/GenBank/DDBJ databases">
        <title>Paenibacillus soybeanensis sp. nov. isolated from the nodules of soybean (Glycine max(L.) Merr).</title>
        <authorList>
            <person name="Wang H."/>
        </authorList>
    </citation>
    <scope>NUCLEOTIDE SEQUENCE [LARGE SCALE GENOMIC DNA]</scope>
    <source>
        <strain evidence="4 5">DSM 23054</strain>
    </source>
</reference>
<accession>A0A7X5C154</accession>
<dbReference type="SUPFAM" id="SSF53850">
    <property type="entry name" value="Periplasmic binding protein-like II"/>
    <property type="match status" value="1"/>
</dbReference>
<keyword evidence="2" id="KW-0732">Signal</keyword>
<feature type="domain" description="DUF3502" evidence="3">
    <location>
        <begin position="476"/>
        <end position="542"/>
    </location>
</feature>
<sequence>MARTFRMTKLGLTGIILLLVFGLFAAACGNSNNNAGNKDAADNSTNKAADKPANTGTNAGGNDAAAANGAGTNDSGAAAGDAADLPEVKLTWYFPGNWPQPDQDKVFAEVNKVIKEKINATVDFKALPFGDYDQKMQVVIASGEPYDLAFTAGWINNYTQNVAKGAFLPLDDLLHKYAPQSYASMPASFWDATRIKGQIYGFVNQQISARTPAIDVTQKLADEYKFDINSVGGKITYNTLNLLEPFIQAVKADHPERYPSIGIDPDFFNMEAIVGINVPGVVRFNDDTLTVVNQFDSEEFRTFAATLRDWNAKGYMNSKERISKKTDDWVDAKAGKWVLSIGGAFKPGGANLAAALGGEPYVEAPAGTAHLTTGGITATMMAINRNSKNPERAMMLLELLNTDKELFNLLNFGIKDNHFKIDADGFMVPGDNQQGYNPSVPWMFASNFLANVEKGMPADVWEQTKKVNEEALPSKLLGFTFDAEPVKGEIAKATAVYDEYSRAIQLGVSSEDKYNTFVAKMKTAGADKIIAEMQKQIDAWKASK</sequence>
<dbReference type="OrthoDB" id="7936627at2"/>
<feature type="chain" id="PRO_5039364692" evidence="2">
    <location>
        <begin position="26"/>
        <end position="544"/>
    </location>
</feature>
<evidence type="ECO:0000313" key="5">
    <source>
        <dbReference type="Proteomes" id="UP000558113"/>
    </source>
</evidence>
<keyword evidence="5" id="KW-1185">Reference proteome</keyword>
<feature type="signal peptide" evidence="2">
    <location>
        <begin position="1"/>
        <end position="25"/>
    </location>
</feature>
<dbReference type="Pfam" id="PF12010">
    <property type="entry name" value="DUF3502"/>
    <property type="match status" value="1"/>
</dbReference>
<dbReference type="InterPro" id="IPR022627">
    <property type="entry name" value="DUF3502"/>
</dbReference>
<evidence type="ECO:0000256" key="2">
    <source>
        <dbReference type="SAM" id="SignalP"/>
    </source>
</evidence>
<feature type="region of interest" description="Disordered" evidence="1">
    <location>
        <begin position="35"/>
        <end position="79"/>
    </location>
</feature>
<dbReference type="Proteomes" id="UP000558113">
    <property type="component" value="Unassembled WGS sequence"/>
</dbReference>
<comment type="caution">
    <text evidence="4">The sequence shown here is derived from an EMBL/GenBank/DDBJ whole genome shotgun (WGS) entry which is preliminary data.</text>
</comment>
<protein>
    <submittedName>
        <fullName evidence="4">DUF3502 domain-containing protein</fullName>
    </submittedName>
</protein>
<organism evidence="4 5">
    <name type="scientific">Paenibacillus sacheonensis</name>
    <dbReference type="NCBI Taxonomy" id="742054"/>
    <lineage>
        <taxon>Bacteria</taxon>
        <taxon>Bacillati</taxon>
        <taxon>Bacillota</taxon>
        <taxon>Bacilli</taxon>
        <taxon>Bacillales</taxon>
        <taxon>Paenibacillaceae</taxon>
        <taxon>Paenibacillus</taxon>
    </lineage>
</organism>
<gene>
    <name evidence="4" type="ORF">GT003_25785</name>
</gene>
<dbReference type="AlphaFoldDB" id="A0A7X5C154"/>
<name>A0A7X5C154_9BACL</name>
<dbReference type="Gene3D" id="3.40.190.10">
    <property type="entry name" value="Periplasmic binding protein-like II"/>
    <property type="match status" value="2"/>
</dbReference>
<proteinExistence type="predicted"/>
<evidence type="ECO:0000313" key="4">
    <source>
        <dbReference type="EMBL" id="NBC72422.1"/>
    </source>
</evidence>